<dbReference type="SUPFAM" id="SSF56601">
    <property type="entry name" value="beta-lactamase/transpeptidase-like"/>
    <property type="match status" value="1"/>
</dbReference>
<dbReference type="PANTHER" id="PTHR35333">
    <property type="entry name" value="BETA-LACTAMASE"/>
    <property type="match status" value="1"/>
</dbReference>
<comment type="caution">
    <text evidence="2">The sequence shown here is derived from an EMBL/GenBank/DDBJ whole genome shotgun (WGS) entry which is preliminary data.</text>
</comment>
<dbReference type="Pfam" id="PF13354">
    <property type="entry name" value="Beta-lactamase2"/>
    <property type="match status" value="1"/>
</dbReference>
<dbReference type="AlphaFoldDB" id="A0A480B4N7"/>
<reference evidence="2 3" key="1">
    <citation type="submission" date="2019-03" db="EMBL/GenBank/DDBJ databases">
        <title>Draft genome sequences of two Veillonella tobetsuensis clinical isolates from intraoperative bronchial fluids of elderly patients with pulmonary carcinoma.</title>
        <authorList>
            <person name="Akiyama T."/>
        </authorList>
    </citation>
    <scope>NUCLEOTIDE SEQUENCE [LARGE SCALE GENOMIC DNA]</scope>
    <source>
        <strain evidence="2 3">PAGU 1579</strain>
    </source>
</reference>
<evidence type="ECO:0000313" key="2">
    <source>
        <dbReference type="EMBL" id="GCL69039.1"/>
    </source>
</evidence>
<dbReference type="PANTHER" id="PTHR35333:SF3">
    <property type="entry name" value="BETA-LACTAMASE-TYPE TRANSPEPTIDASE FOLD CONTAINING PROTEIN"/>
    <property type="match status" value="1"/>
</dbReference>
<evidence type="ECO:0000259" key="1">
    <source>
        <dbReference type="Pfam" id="PF13354"/>
    </source>
</evidence>
<dbReference type="GO" id="GO:0030655">
    <property type="term" value="P:beta-lactam antibiotic catabolic process"/>
    <property type="evidence" value="ECO:0007669"/>
    <property type="project" value="InterPro"/>
</dbReference>
<protein>
    <recommendedName>
        <fullName evidence="1">Beta-lactamase class A catalytic domain-containing protein</fullName>
    </recommendedName>
</protein>
<dbReference type="InterPro" id="IPR000871">
    <property type="entry name" value="Beta-lactam_class-A"/>
</dbReference>
<dbReference type="Gene3D" id="3.40.710.10">
    <property type="entry name" value="DD-peptidase/beta-lactamase superfamily"/>
    <property type="match status" value="1"/>
</dbReference>
<accession>A0A480B4N7</accession>
<organism evidence="2 3">
    <name type="scientific">Veillonella tobetsuensis</name>
    <dbReference type="NCBI Taxonomy" id="1110546"/>
    <lineage>
        <taxon>Bacteria</taxon>
        <taxon>Bacillati</taxon>
        <taxon>Bacillota</taxon>
        <taxon>Negativicutes</taxon>
        <taxon>Veillonellales</taxon>
        <taxon>Veillonellaceae</taxon>
        <taxon>Veillonella</taxon>
    </lineage>
</organism>
<dbReference type="InterPro" id="IPR012338">
    <property type="entry name" value="Beta-lactam/transpept-like"/>
</dbReference>
<gene>
    <name evidence="2" type="ORF">PAGU1579_08080</name>
</gene>
<keyword evidence="3" id="KW-1185">Reference proteome</keyword>
<dbReference type="GO" id="GO:0046677">
    <property type="term" value="P:response to antibiotic"/>
    <property type="evidence" value="ECO:0007669"/>
    <property type="project" value="InterPro"/>
</dbReference>
<proteinExistence type="predicted"/>
<feature type="domain" description="Beta-lactamase class A catalytic" evidence="1">
    <location>
        <begin position="30"/>
        <end position="241"/>
    </location>
</feature>
<evidence type="ECO:0000313" key="3">
    <source>
        <dbReference type="Proteomes" id="UP000303581"/>
    </source>
</evidence>
<sequence>MEKLIVGKSLETQLSALLATLPSDAIVSYMVTRLNEGEEATIVASSKETQIHTGASMVKTLILEYVFHLAVQEQLDINDTIALSRSPRVEGAGALMELVGNHSFSYLELCRLMMVLSDNWATNLLIQALGMEYINARAEQIGLEHFEINRMMMDFKAVEENRENYITALDMAKLLHHIYELRQNIYGHEMWNILGRQQYRDILPFHWGEDVVFHHKTGSLDCVEHDAGIIETMNGDFCFVLLMSRLRNDVAKQLGAQMGLIMKEFVEDALP</sequence>
<dbReference type="Proteomes" id="UP000303581">
    <property type="component" value="Unassembled WGS sequence"/>
</dbReference>
<dbReference type="EMBL" id="BJCR01000024">
    <property type="protein sequence ID" value="GCL69039.1"/>
    <property type="molecule type" value="Genomic_DNA"/>
</dbReference>
<dbReference type="InterPro" id="IPR045155">
    <property type="entry name" value="Beta-lactam_cat"/>
</dbReference>
<name>A0A480B4N7_9FIRM</name>
<dbReference type="GO" id="GO:0008800">
    <property type="term" value="F:beta-lactamase activity"/>
    <property type="evidence" value="ECO:0007669"/>
    <property type="project" value="InterPro"/>
</dbReference>